<feature type="compositionally biased region" description="Polar residues" evidence="8">
    <location>
        <begin position="447"/>
        <end position="457"/>
    </location>
</feature>
<dbReference type="InterPro" id="IPR051664">
    <property type="entry name" value="MYND-type_zinc_finger"/>
</dbReference>
<keyword evidence="5 7" id="KW-0863">Zinc-finger</keyword>
<feature type="region of interest" description="Disordered" evidence="8">
    <location>
        <begin position="646"/>
        <end position="720"/>
    </location>
</feature>
<feature type="compositionally biased region" description="Basic and acidic residues" evidence="8">
    <location>
        <begin position="466"/>
        <end position="477"/>
    </location>
</feature>
<dbReference type="Pfam" id="PF01753">
    <property type="entry name" value="zf-MYND"/>
    <property type="match status" value="1"/>
</dbReference>
<sequence>MRESNFYFPAHNKASVSITSALYDRRAIDATSPLPLLSTLTHLSYLTSTSPRIREILCSDGGLERLISILRSTGRRMREERRALQLQYSPTQPLELTHHISTTQSHPSHTALASSSSSLQQNHSTHSQNSIRVSPFRPFLAPTINTHSTSNPSLSGQHLTLQPPIVTNHLTNIPTPFPPQPLAPQPPALSTQPLASHQIATLGLTKEQKQLLWTWSLSFQCVVNIGVRGTESIRTRVVEAGVVPVIISVLGGYLHEMERVRQQSENQERARKKAALEAASTGHSRHLVSASHRAYSLNADLPRPPRPVLSSRTLAQPLPNPTTSPLPISDFTPTLPINHHPRSTLPLPSSPSSPHPHHSHHQFSASQPQSSSHSQSSRSEPEQSNHTQVDLTALNSGRSVRINPILINSATTDPVLRTGSVSPSSVSSSSSSLETSRLHLNQQAILRNDGSTSSSTLDPPVNIIDIDPHENHADQRGARPSPEPPHSTRVADDIDNQSAADESEADVVMELVGGDQDEAGPSSGRQRSRRGTIKASQANAHKVVHITHLAPSRPTLTELDNENLPLNVQSQPSPMEGLESDVNENENNAELGNSANSSAILYCNHQTPRASSARLPQSGPVRSQTQPSQPPRPFVLERVVASASVEDVPMSASSEATNPASSSTSESEYSPPLDPTLVAPQNNTTSDPEQLSRALSDTEGMPPATTAFTPRRQTAPPTVDPAPVATNVVDPVGINPPVARPAPPSAGSASLSSPVTLAFRDEDVLLALQLLAYLSKYAHVRAYFHEPASRSTLELTYGSMQDATRALARFNGRFKSERYERERGKELATGLGVQGSSRRPASAQGQHSLPDADPVSSSSHDFSDRMRGTSSPAHYPHRSYSSSMMRARMQVEEALEQARTGRATQDLSSNQHHHDGGNRAPSSDPGAEGLRPALLLGGVTLFSTSPMVSTVPQMLRQPSFVHGQSGGPNVMPGVAPPPHGSHYSSSYPIHGGLHSNQAHHDLDPARMMYHHPARAQLPNSNPSSSSAGSTTAINPLASNVFSYVERFTHQRLPHDVHSPTIPGEIQYWAGVIMRNACRKDDTRGGIRQCANMQCGRWESVPREFAKCRRCRKAKYCSKNCQSRAWQHGHRFWCSTRAEGEGSSSAAATNLGTGDGEGASVVSATETPEAVAEDPGRRLDRASRALVDAAIERLRRTGDGPAGAGRRERGDISEVGSNIATPPDREMRVENPLAVAAGALPEHDTHMVHHHHHHPGVLMANRNPAAARGTPGVIVDPVDQLVDERDQIRLMVENPQDDQIINP</sequence>
<feature type="region of interest" description="Disordered" evidence="8">
    <location>
        <begin position="609"/>
        <end position="633"/>
    </location>
</feature>
<feature type="domain" description="MYND-type" evidence="9">
    <location>
        <begin position="1091"/>
        <end position="1133"/>
    </location>
</feature>
<feature type="region of interest" description="Disordered" evidence="8">
    <location>
        <begin position="447"/>
        <end position="491"/>
    </location>
</feature>
<evidence type="ECO:0000256" key="5">
    <source>
        <dbReference type="ARBA" id="ARBA00022771"/>
    </source>
</evidence>
<evidence type="ECO:0000259" key="9">
    <source>
        <dbReference type="PROSITE" id="PS50865"/>
    </source>
</evidence>
<dbReference type="GO" id="GO:1990304">
    <property type="term" value="C:MUB1-RAD6-UBR2 ubiquitin ligase complex"/>
    <property type="evidence" value="ECO:0007669"/>
    <property type="project" value="TreeGrafter"/>
</dbReference>
<evidence type="ECO:0000313" key="10">
    <source>
        <dbReference type="EMBL" id="PLW21308.1"/>
    </source>
</evidence>
<comment type="subcellular location">
    <subcellularLocation>
        <location evidence="1">Cytoplasm</location>
    </subcellularLocation>
</comment>
<feature type="compositionally biased region" description="Low complexity" evidence="8">
    <location>
        <begin position="108"/>
        <end position="130"/>
    </location>
</feature>
<evidence type="ECO:0000256" key="3">
    <source>
        <dbReference type="ARBA" id="ARBA00022490"/>
    </source>
</evidence>
<evidence type="ECO:0000256" key="8">
    <source>
        <dbReference type="SAM" id="MobiDB-lite"/>
    </source>
</evidence>
<organism evidence="10 11">
    <name type="scientific">Puccinia coronata f. sp. avenae</name>
    <dbReference type="NCBI Taxonomy" id="200324"/>
    <lineage>
        <taxon>Eukaryota</taxon>
        <taxon>Fungi</taxon>
        <taxon>Dikarya</taxon>
        <taxon>Basidiomycota</taxon>
        <taxon>Pucciniomycotina</taxon>
        <taxon>Pucciniomycetes</taxon>
        <taxon>Pucciniales</taxon>
        <taxon>Pucciniaceae</taxon>
        <taxon>Puccinia</taxon>
    </lineage>
</organism>
<keyword evidence="3" id="KW-0963">Cytoplasm</keyword>
<dbReference type="PROSITE" id="PS50865">
    <property type="entry name" value="ZF_MYND_2"/>
    <property type="match status" value="1"/>
</dbReference>
<feature type="region of interest" description="Disordered" evidence="8">
    <location>
        <begin position="414"/>
        <end position="435"/>
    </location>
</feature>
<name>A0A2N5T771_9BASI</name>
<evidence type="ECO:0000313" key="11">
    <source>
        <dbReference type="Proteomes" id="UP000235388"/>
    </source>
</evidence>
<dbReference type="Gene3D" id="6.10.140.2220">
    <property type="match status" value="1"/>
</dbReference>
<feature type="compositionally biased region" description="Polar residues" evidence="8">
    <location>
        <begin position="385"/>
        <end position="395"/>
    </location>
</feature>
<feature type="compositionally biased region" description="Polar residues" evidence="8">
    <location>
        <begin position="834"/>
        <end position="847"/>
    </location>
</feature>
<accession>A0A2N5T771</accession>
<evidence type="ECO:0000256" key="4">
    <source>
        <dbReference type="ARBA" id="ARBA00022723"/>
    </source>
</evidence>
<dbReference type="InterPro" id="IPR002893">
    <property type="entry name" value="Znf_MYND"/>
</dbReference>
<dbReference type="OrthoDB" id="5594178at2759"/>
<keyword evidence="11" id="KW-1185">Reference proteome</keyword>
<feature type="compositionally biased region" description="Low complexity" evidence="8">
    <location>
        <begin position="362"/>
        <end position="384"/>
    </location>
</feature>
<evidence type="ECO:0000256" key="6">
    <source>
        <dbReference type="ARBA" id="ARBA00022833"/>
    </source>
</evidence>
<evidence type="ECO:0000256" key="1">
    <source>
        <dbReference type="ARBA" id="ARBA00004496"/>
    </source>
</evidence>
<feature type="compositionally biased region" description="Polar residues" evidence="8">
    <location>
        <begin position="564"/>
        <end position="573"/>
    </location>
</feature>
<feature type="region of interest" description="Disordered" evidence="8">
    <location>
        <begin position="513"/>
        <end position="581"/>
    </location>
</feature>
<dbReference type="PANTHER" id="PTHR47442">
    <property type="entry name" value="MYND-TYPE ZINC FINGER PROTEIN MUB1"/>
    <property type="match status" value="1"/>
</dbReference>
<dbReference type="GO" id="GO:0008270">
    <property type="term" value="F:zinc ion binding"/>
    <property type="evidence" value="ECO:0007669"/>
    <property type="project" value="UniProtKB-KW"/>
</dbReference>
<reference evidence="10 11" key="1">
    <citation type="submission" date="2017-11" db="EMBL/GenBank/DDBJ databases">
        <title>De novo assembly and phasing of dikaryotic genomes from two isolates of Puccinia coronata f. sp. avenae, the causal agent of oat crown rust.</title>
        <authorList>
            <person name="Miller M.E."/>
            <person name="Zhang Y."/>
            <person name="Omidvar V."/>
            <person name="Sperschneider J."/>
            <person name="Schwessinger B."/>
            <person name="Raley C."/>
            <person name="Palmer J.M."/>
            <person name="Garnica D."/>
            <person name="Upadhyaya N."/>
            <person name="Rathjen J."/>
            <person name="Taylor J.M."/>
            <person name="Park R.F."/>
            <person name="Dodds P.N."/>
            <person name="Hirsch C.D."/>
            <person name="Kianian S.F."/>
            <person name="Figueroa M."/>
        </authorList>
    </citation>
    <scope>NUCLEOTIDE SEQUENCE [LARGE SCALE GENOMIC DNA]</scope>
    <source>
        <strain evidence="10">12NC29</strain>
    </source>
</reference>
<protein>
    <recommendedName>
        <fullName evidence="9">MYND-type domain-containing protein</fullName>
    </recommendedName>
</protein>
<dbReference type="GO" id="GO:0006511">
    <property type="term" value="P:ubiquitin-dependent protein catabolic process"/>
    <property type="evidence" value="ECO:0007669"/>
    <property type="project" value="TreeGrafter"/>
</dbReference>
<evidence type="ECO:0000256" key="2">
    <source>
        <dbReference type="ARBA" id="ARBA00010655"/>
    </source>
</evidence>
<feature type="region of interest" description="Disordered" evidence="8">
    <location>
        <begin position="102"/>
        <end position="130"/>
    </location>
</feature>
<feature type="compositionally biased region" description="Polar residues" evidence="8">
    <location>
        <begin position="679"/>
        <end position="695"/>
    </location>
</feature>
<proteinExistence type="inferred from homology"/>
<feature type="compositionally biased region" description="Low complexity" evidence="8">
    <location>
        <begin position="651"/>
        <end position="671"/>
    </location>
</feature>
<dbReference type="GO" id="GO:0005737">
    <property type="term" value="C:cytoplasm"/>
    <property type="evidence" value="ECO:0007669"/>
    <property type="project" value="UniProtKB-SubCell"/>
</dbReference>
<dbReference type="Proteomes" id="UP000235388">
    <property type="component" value="Unassembled WGS sequence"/>
</dbReference>
<dbReference type="PANTHER" id="PTHR47442:SF1">
    <property type="entry name" value="MYND-TYPE ZINC FINGER PROTEIN MUB1"/>
    <property type="match status" value="1"/>
</dbReference>
<dbReference type="SUPFAM" id="SSF144232">
    <property type="entry name" value="HIT/MYND zinc finger-like"/>
    <property type="match status" value="1"/>
</dbReference>
<comment type="caution">
    <text evidence="10">The sequence shown here is derived from an EMBL/GenBank/DDBJ whole genome shotgun (WGS) entry which is preliminary data.</text>
</comment>
<keyword evidence="4" id="KW-0479">Metal-binding</keyword>
<dbReference type="GO" id="GO:0007163">
    <property type="term" value="P:establishment or maintenance of cell polarity"/>
    <property type="evidence" value="ECO:0007669"/>
    <property type="project" value="TreeGrafter"/>
</dbReference>
<feature type="compositionally biased region" description="Low complexity" evidence="8">
    <location>
        <begin position="878"/>
        <end position="888"/>
    </location>
</feature>
<keyword evidence="6" id="KW-0862">Zinc</keyword>
<comment type="similarity">
    <text evidence="2">Belongs to the MUB1/samB family.</text>
</comment>
<gene>
    <name evidence="10" type="ORF">PCANC_05057</name>
</gene>
<evidence type="ECO:0000256" key="7">
    <source>
        <dbReference type="PROSITE-ProRule" id="PRU00134"/>
    </source>
</evidence>
<dbReference type="EMBL" id="PGCJ01000785">
    <property type="protein sequence ID" value="PLW21308.1"/>
    <property type="molecule type" value="Genomic_DNA"/>
</dbReference>
<feature type="compositionally biased region" description="Low complexity" evidence="8">
    <location>
        <begin position="420"/>
        <end position="432"/>
    </location>
</feature>
<feature type="region of interest" description="Disordered" evidence="8">
    <location>
        <begin position="820"/>
        <end position="931"/>
    </location>
</feature>
<feature type="region of interest" description="Disordered" evidence="8">
    <location>
        <begin position="262"/>
        <end position="395"/>
    </location>
</feature>